<dbReference type="FunFam" id="2.40.10.10:FF:000015">
    <property type="entry name" value="Atrial natriuretic peptide-converting enzyme"/>
    <property type="match status" value="1"/>
</dbReference>
<evidence type="ECO:0000256" key="1">
    <source>
        <dbReference type="ARBA" id="ARBA00004613"/>
    </source>
</evidence>
<dbReference type="FunFam" id="2.40.10.10:FF:000006">
    <property type="entry name" value="Serine proteinase stubble"/>
    <property type="match status" value="1"/>
</dbReference>
<keyword evidence="6" id="KW-1015">Disulfide bond</keyword>
<dbReference type="PANTHER" id="PTHR24252:SF7">
    <property type="entry name" value="HYALIN"/>
    <property type="match status" value="1"/>
</dbReference>
<sequence length="709" mass="77319">MSVFFNIYAHCVMVGCYTDPTGHSLFCDNKKQLLSICDKIKKEILKMFQPGKTVGRFDMNILSYHYVHPGYRVKYKNHYLCKGATDTTVLSITCSQFVLQPKFKGNCGDYLSIQDEIYCGRNTPTFLSYSGDVNVSFISNKRRNYKGFKCSVSAEETEVATTGPTTCNCGIPNKSRRIVNGVTTEVHEFPWQVAIVSKYSNRPYCGGSIISQSWILTAAHCAEVTNLSDKIVVGEHNWALTSDTAAMERLTIHRIHVHPEYNPMKLNNDIALIELSSPLTFSREVSAVCAPQQNEIYDNVNTIVAGWGFTTEGGTHSRPLQKVVVPTMTNNECKNSYGDFITSNMICAGLAEGGKDACQGDSGGPLVVEVDTSSSYMKQIGIVSFGYGCARPGYPGVYSRTSKYIKWIASKTSSTWCPAPGSVEPSTTTTKTPQTKPPPITTDVPPTKKPSVCSCGKVNRASRIVGGVETKVNEYPWQVAIAYSQFSRRAFCGGSIIHSQWVLTAGHCADVMVGSEVVVVGEHDWLSSSESNVREVVNINKIISHPNYNSNTLQNDVALLKLSKTLTFGSDNKVAPICPPEPGNLYERVSATVTGWGTTSSGGSTSYTLQEITIPTMSNSDCKSSYGSSIYDVMICAGLPEGGKDSCQGDSGGPMVTNEGSPFYRQIGVVSWGFDCAAPGFPGVYARLTKYMQWINNQLSDSGWCEPYA</sequence>
<feature type="domain" description="Peptidase S1" evidence="9">
    <location>
        <begin position="464"/>
        <end position="700"/>
    </location>
</feature>
<dbReference type="PROSITE" id="PS00134">
    <property type="entry name" value="TRYPSIN_HIS"/>
    <property type="match status" value="2"/>
</dbReference>
<reference evidence="10 11" key="1">
    <citation type="submission" date="2024-05" db="EMBL/GenBank/DDBJ databases">
        <authorList>
            <person name="Wallberg A."/>
        </authorList>
    </citation>
    <scope>NUCLEOTIDE SEQUENCE [LARGE SCALE GENOMIC DNA]</scope>
</reference>
<evidence type="ECO:0000313" key="10">
    <source>
        <dbReference type="EMBL" id="CAL4132745.1"/>
    </source>
</evidence>
<dbReference type="PROSITE" id="PS50240">
    <property type="entry name" value="TRYPSIN_DOM"/>
    <property type="match status" value="2"/>
</dbReference>
<proteinExistence type="predicted"/>
<evidence type="ECO:0000313" key="11">
    <source>
        <dbReference type="Proteomes" id="UP001497623"/>
    </source>
</evidence>
<dbReference type="InterPro" id="IPR018114">
    <property type="entry name" value="TRYPSIN_HIS"/>
</dbReference>
<evidence type="ECO:0000256" key="6">
    <source>
        <dbReference type="ARBA" id="ARBA00023157"/>
    </source>
</evidence>
<dbReference type="GO" id="GO:0006508">
    <property type="term" value="P:proteolysis"/>
    <property type="evidence" value="ECO:0007669"/>
    <property type="project" value="UniProtKB-KW"/>
</dbReference>
<dbReference type="CDD" id="cd00190">
    <property type="entry name" value="Tryp_SPc"/>
    <property type="match status" value="2"/>
</dbReference>
<dbReference type="InterPro" id="IPR001254">
    <property type="entry name" value="Trypsin_dom"/>
</dbReference>
<dbReference type="GO" id="GO:0005576">
    <property type="term" value="C:extracellular region"/>
    <property type="evidence" value="ECO:0007669"/>
    <property type="project" value="UniProtKB-SubCell"/>
</dbReference>
<evidence type="ECO:0000256" key="7">
    <source>
        <dbReference type="RuleBase" id="RU363034"/>
    </source>
</evidence>
<organism evidence="10 11">
    <name type="scientific">Meganyctiphanes norvegica</name>
    <name type="common">Northern krill</name>
    <name type="synonym">Thysanopoda norvegica</name>
    <dbReference type="NCBI Taxonomy" id="48144"/>
    <lineage>
        <taxon>Eukaryota</taxon>
        <taxon>Metazoa</taxon>
        <taxon>Ecdysozoa</taxon>
        <taxon>Arthropoda</taxon>
        <taxon>Crustacea</taxon>
        <taxon>Multicrustacea</taxon>
        <taxon>Malacostraca</taxon>
        <taxon>Eumalacostraca</taxon>
        <taxon>Eucarida</taxon>
        <taxon>Euphausiacea</taxon>
        <taxon>Euphausiidae</taxon>
        <taxon>Meganyctiphanes</taxon>
    </lineage>
</organism>
<dbReference type="InterPro" id="IPR033116">
    <property type="entry name" value="TRYPSIN_SER"/>
</dbReference>
<name>A0AAV2RQV1_MEGNR</name>
<accession>A0AAV2RQV1</accession>
<evidence type="ECO:0000259" key="9">
    <source>
        <dbReference type="PROSITE" id="PS50240"/>
    </source>
</evidence>
<dbReference type="InterPro" id="IPR009003">
    <property type="entry name" value="Peptidase_S1_PA"/>
</dbReference>
<keyword evidence="2" id="KW-0964">Secreted</keyword>
<feature type="non-terminal residue" evidence="10">
    <location>
        <position position="709"/>
    </location>
</feature>
<dbReference type="Proteomes" id="UP001497623">
    <property type="component" value="Unassembled WGS sequence"/>
</dbReference>
<evidence type="ECO:0000256" key="2">
    <source>
        <dbReference type="ARBA" id="ARBA00022525"/>
    </source>
</evidence>
<dbReference type="Pfam" id="PF00089">
    <property type="entry name" value="Trypsin"/>
    <property type="match status" value="2"/>
</dbReference>
<dbReference type="InterPro" id="IPR043504">
    <property type="entry name" value="Peptidase_S1_PA_chymotrypsin"/>
</dbReference>
<dbReference type="AlphaFoldDB" id="A0AAV2RQV1"/>
<evidence type="ECO:0000256" key="3">
    <source>
        <dbReference type="ARBA" id="ARBA00022670"/>
    </source>
</evidence>
<evidence type="ECO:0000256" key="4">
    <source>
        <dbReference type="ARBA" id="ARBA00022801"/>
    </source>
</evidence>
<dbReference type="GO" id="GO:0004252">
    <property type="term" value="F:serine-type endopeptidase activity"/>
    <property type="evidence" value="ECO:0007669"/>
    <property type="project" value="InterPro"/>
</dbReference>
<feature type="region of interest" description="Disordered" evidence="8">
    <location>
        <begin position="419"/>
        <end position="448"/>
    </location>
</feature>
<dbReference type="PANTHER" id="PTHR24252">
    <property type="entry name" value="ACROSIN-RELATED"/>
    <property type="match status" value="1"/>
</dbReference>
<dbReference type="InterPro" id="IPR035914">
    <property type="entry name" value="Sperma_CUB_dom_sf"/>
</dbReference>
<comment type="subcellular location">
    <subcellularLocation>
        <location evidence="1">Secreted</location>
    </subcellularLocation>
</comment>
<dbReference type="EMBL" id="CAXKWB010027899">
    <property type="protein sequence ID" value="CAL4132745.1"/>
    <property type="molecule type" value="Genomic_DNA"/>
</dbReference>
<feature type="compositionally biased region" description="Low complexity" evidence="8">
    <location>
        <begin position="425"/>
        <end position="434"/>
    </location>
</feature>
<keyword evidence="3 7" id="KW-0645">Protease</keyword>
<protein>
    <recommendedName>
        <fullName evidence="9">Peptidase S1 domain-containing protein</fullName>
    </recommendedName>
</protein>
<keyword evidence="11" id="KW-1185">Reference proteome</keyword>
<dbReference type="SMART" id="SM00020">
    <property type="entry name" value="Tryp_SPc"/>
    <property type="match status" value="2"/>
</dbReference>
<feature type="domain" description="Peptidase S1" evidence="9">
    <location>
        <begin position="178"/>
        <end position="413"/>
    </location>
</feature>
<dbReference type="Gene3D" id="2.60.120.290">
    <property type="entry name" value="Spermadhesin, CUB domain"/>
    <property type="match status" value="1"/>
</dbReference>
<dbReference type="Gene3D" id="2.40.10.10">
    <property type="entry name" value="Trypsin-like serine proteases"/>
    <property type="match status" value="2"/>
</dbReference>
<dbReference type="SUPFAM" id="SSF49854">
    <property type="entry name" value="Spermadhesin, CUB domain"/>
    <property type="match status" value="1"/>
</dbReference>
<dbReference type="PROSITE" id="PS00135">
    <property type="entry name" value="TRYPSIN_SER"/>
    <property type="match status" value="2"/>
</dbReference>
<comment type="caution">
    <text evidence="10">The sequence shown here is derived from an EMBL/GenBank/DDBJ whole genome shotgun (WGS) entry which is preliminary data.</text>
</comment>
<keyword evidence="5 7" id="KW-0720">Serine protease</keyword>
<dbReference type="InterPro" id="IPR001314">
    <property type="entry name" value="Peptidase_S1A"/>
</dbReference>
<evidence type="ECO:0000256" key="5">
    <source>
        <dbReference type="ARBA" id="ARBA00022825"/>
    </source>
</evidence>
<dbReference type="SUPFAM" id="SSF50494">
    <property type="entry name" value="Trypsin-like serine proteases"/>
    <property type="match status" value="2"/>
</dbReference>
<dbReference type="PRINTS" id="PR00722">
    <property type="entry name" value="CHYMOTRYPSIN"/>
</dbReference>
<evidence type="ECO:0000256" key="8">
    <source>
        <dbReference type="SAM" id="MobiDB-lite"/>
    </source>
</evidence>
<keyword evidence="4 7" id="KW-0378">Hydrolase</keyword>
<gene>
    <name evidence="10" type="ORF">MNOR_LOCUS27056</name>
</gene>